<keyword evidence="4" id="KW-1185">Reference proteome</keyword>
<sequence length="139" mass="15951">MNLSSVHRDLTQINKVFWAGLSEGKILVQTCLTCKKNQFYPRILCKRCQSIDLEWKEVSLTGELYSYTIIHRSPSKEFFSDEPYVLGIVKIHDDNNGSTVEFFCELVDIDHSDLFVGMKLQAIFPKEGDTHVLAFTKSN</sequence>
<accession>A0A562QDB5</accession>
<gene>
    <name evidence="3" type="ORF">IQ10_02949</name>
</gene>
<dbReference type="AlphaFoldDB" id="A0A562QDB5"/>
<reference evidence="3 4" key="1">
    <citation type="journal article" date="2015" name="Stand. Genomic Sci.">
        <title>Genomic Encyclopedia of Bacterial and Archaeal Type Strains, Phase III: the genomes of soil and plant-associated and newly described type strains.</title>
        <authorList>
            <person name="Whitman W.B."/>
            <person name="Woyke T."/>
            <person name="Klenk H.P."/>
            <person name="Zhou Y."/>
            <person name="Lilburn T.G."/>
            <person name="Beck B.J."/>
            <person name="De Vos P."/>
            <person name="Vandamme P."/>
            <person name="Eisen J.A."/>
            <person name="Garrity G."/>
            <person name="Hugenholtz P."/>
            <person name="Kyrpides N.C."/>
        </authorList>
    </citation>
    <scope>NUCLEOTIDE SEQUENCE [LARGE SCALE GENOMIC DNA]</scope>
    <source>
        <strain evidence="3 4">CGMCC 1.10116</strain>
    </source>
</reference>
<evidence type="ECO:0000259" key="2">
    <source>
        <dbReference type="Pfam" id="PF12172"/>
    </source>
</evidence>
<evidence type="ECO:0008006" key="5">
    <source>
        <dbReference type="Google" id="ProtNLM"/>
    </source>
</evidence>
<evidence type="ECO:0000259" key="1">
    <source>
        <dbReference type="Pfam" id="PF01796"/>
    </source>
</evidence>
<dbReference type="PANTHER" id="PTHR34075:SF5">
    <property type="entry name" value="BLR3430 PROTEIN"/>
    <property type="match status" value="1"/>
</dbReference>
<protein>
    <recommendedName>
        <fullName evidence="5">OB-fold protein</fullName>
    </recommendedName>
</protein>
<comment type="caution">
    <text evidence="3">The sequence shown here is derived from an EMBL/GenBank/DDBJ whole genome shotgun (WGS) entry which is preliminary data.</text>
</comment>
<feature type="domain" description="ChsH2 rubredoxin-like zinc ribbon" evidence="2">
    <location>
        <begin position="18"/>
        <end position="50"/>
    </location>
</feature>
<dbReference type="EMBL" id="VLKZ01000008">
    <property type="protein sequence ID" value="TWI54724.1"/>
    <property type="molecule type" value="Genomic_DNA"/>
</dbReference>
<evidence type="ECO:0000313" key="4">
    <source>
        <dbReference type="Proteomes" id="UP000315711"/>
    </source>
</evidence>
<dbReference type="InterPro" id="IPR012340">
    <property type="entry name" value="NA-bd_OB-fold"/>
</dbReference>
<dbReference type="InterPro" id="IPR052513">
    <property type="entry name" value="Thioester_dehydratase-like"/>
</dbReference>
<dbReference type="Pfam" id="PF01796">
    <property type="entry name" value="OB_ChsH2_C"/>
    <property type="match status" value="1"/>
</dbReference>
<dbReference type="OrthoDB" id="9785144at2"/>
<name>A0A562QDB5_9BACI</name>
<organism evidence="3 4">
    <name type="scientific">Halalkalibacter nanhaiisediminis</name>
    <dbReference type="NCBI Taxonomy" id="688079"/>
    <lineage>
        <taxon>Bacteria</taxon>
        <taxon>Bacillati</taxon>
        <taxon>Bacillota</taxon>
        <taxon>Bacilli</taxon>
        <taxon>Bacillales</taxon>
        <taxon>Bacillaceae</taxon>
        <taxon>Halalkalibacter</taxon>
    </lineage>
</organism>
<evidence type="ECO:0000313" key="3">
    <source>
        <dbReference type="EMBL" id="TWI54724.1"/>
    </source>
</evidence>
<dbReference type="Proteomes" id="UP000315711">
    <property type="component" value="Unassembled WGS sequence"/>
</dbReference>
<dbReference type="SUPFAM" id="SSF50249">
    <property type="entry name" value="Nucleic acid-binding proteins"/>
    <property type="match status" value="1"/>
</dbReference>
<dbReference type="Pfam" id="PF12172">
    <property type="entry name" value="zf-ChsH2"/>
    <property type="match status" value="1"/>
</dbReference>
<dbReference type="Gene3D" id="6.10.30.10">
    <property type="match status" value="1"/>
</dbReference>
<dbReference type="RefSeq" id="WP_144451188.1">
    <property type="nucleotide sequence ID" value="NZ_VLKZ01000008.1"/>
</dbReference>
<dbReference type="InterPro" id="IPR002878">
    <property type="entry name" value="ChsH2_C"/>
</dbReference>
<dbReference type="InterPro" id="IPR022002">
    <property type="entry name" value="ChsH2_Znr"/>
</dbReference>
<proteinExistence type="predicted"/>
<dbReference type="PANTHER" id="PTHR34075">
    <property type="entry name" value="BLR3430 PROTEIN"/>
    <property type="match status" value="1"/>
</dbReference>
<feature type="domain" description="ChsH2 C-terminal OB-fold" evidence="1">
    <location>
        <begin position="55"/>
        <end position="122"/>
    </location>
</feature>